<proteinExistence type="predicted"/>
<keyword evidence="2" id="KW-1185">Reference proteome</keyword>
<protein>
    <submittedName>
        <fullName evidence="1">Uncharacterized protein</fullName>
    </submittedName>
</protein>
<accession>A0ABP1CZ14</accession>
<sequence length="170" mass="19347">MHSDGTYPSSFATVCKEYYCEPLFQRTVIDVNPRFCCSHQQPPEVQMGALQLAEVLALLLTWIGRNLGMGREVTHKYQTDLRWFQDISAAVNLHHSQELSSWHTYLSSAFSKYCPAGGNHLSSECPVLSSRENSCIRDWLLILLLWIVLYRLRLNSSSARGTVTIPILDQ</sequence>
<organism evidence="1 2">
    <name type="scientific">Somion occarium</name>
    <dbReference type="NCBI Taxonomy" id="3059160"/>
    <lineage>
        <taxon>Eukaryota</taxon>
        <taxon>Fungi</taxon>
        <taxon>Dikarya</taxon>
        <taxon>Basidiomycota</taxon>
        <taxon>Agaricomycotina</taxon>
        <taxon>Agaricomycetes</taxon>
        <taxon>Polyporales</taxon>
        <taxon>Cerrenaceae</taxon>
        <taxon>Somion</taxon>
    </lineage>
</organism>
<evidence type="ECO:0000313" key="1">
    <source>
        <dbReference type="EMBL" id="CAL1700885.1"/>
    </source>
</evidence>
<dbReference type="Proteomes" id="UP001497453">
    <property type="component" value="Chromosome 2"/>
</dbReference>
<dbReference type="EMBL" id="OZ037945">
    <property type="protein sequence ID" value="CAL1700885.1"/>
    <property type="molecule type" value="Genomic_DNA"/>
</dbReference>
<gene>
    <name evidence="1" type="ORF">GFSPODELE1_LOCUS3329</name>
</gene>
<name>A0ABP1CZ14_9APHY</name>
<reference evidence="2" key="1">
    <citation type="submission" date="2024-04" db="EMBL/GenBank/DDBJ databases">
        <authorList>
            <person name="Shaw F."/>
            <person name="Minotto A."/>
        </authorList>
    </citation>
    <scope>NUCLEOTIDE SEQUENCE [LARGE SCALE GENOMIC DNA]</scope>
</reference>
<evidence type="ECO:0000313" key="2">
    <source>
        <dbReference type="Proteomes" id="UP001497453"/>
    </source>
</evidence>